<evidence type="ECO:0000256" key="1">
    <source>
        <dbReference type="SAM" id="MobiDB-lite"/>
    </source>
</evidence>
<protein>
    <submittedName>
        <fullName evidence="3">Uncharacterized protein</fullName>
    </submittedName>
</protein>
<feature type="compositionally biased region" description="Low complexity" evidence="1">
    <location>
        <begin position="185"/>
        <end position="201"/>
    </location>
</feature>
<feature type="transmembrane region" description="Helical" evidence="2">
    <location>
        <begin position="75"/>
        <end position="102"/>
    </location>
</feature>
<dbReference type="HOGENOM" id="CLU_614108_0_0_1"/>
<reference evidence="3 4" key="1">
    <citation type="submission" date="2014-06" db="EMBL/GenBank/DDBJ databases">
        <title>Evolutionary Origins and Diversification of the Mycorrhizal Mutualists.</title>
        <authorList>
            <consortium name="DOE Joint Genome Institute"/>
            <consortium name="Mycorrhizal Genomics Consortium"/>
            <person name="Kohler A."/>
            <person name="Kuo A."/>
            <person name="Nagy L.G."/>
            <person name="Floudas D."/>
            <person name="Copeland A."/>
            <person name="Barry K.W."/>
            <person name="Cichocki N."/>
            <person name="Veneault-Fourrey C."/>
            <person name="LaButti K."/>
            <person name="Lindquist E.A."/>
            <person name="Lipzen A."/>
            <person name="Lundell T."/>
            <person name="Morin E."/>
            <person name="Murat C."/>
            <person name="Riley R."/>
            <person name="Ohm R."/>
            <person name="Sun H."/>
            <person name="Tunlid A."/>
            <person name="Henrissat B."/>
            <person name="Grigoriev I.V."/>
            <person name="Hibbett D.S."/>
            <person name="Martin F."/>
        </authorList>
    </citation>
    <scope>NUCLEOTIDE SEQUENCE [LARGE SCALE GENOMIC DNA]</scope>
    <source>
        <strain evidence="3 4">FD-325 SS-3</strain>
    </source>
</reference>
<dbReference type="OrthoDB" id="2996686at2759"/>
<proteinExistence type="predicted"/>
<feature type="region of interest" description="Disordered" evidence="1">
    <location>
        <begin position="129"/>
        <end position="158"/>
    </location>
</feature>
<evidence type="ECO:0000256" key="2">
    <source>
        <dbReference type="SAM" id="Phobius"/>
    </source>
</evidence>
<gene>
    <name evidence="3" type="ORF">PLICRDRAFT_95749</name>
</gene>
<keyword evidence="4" id="KW-1185">Reference proteome</keyword>
<evidence type="ECO:0000313" key="3">
    <source>
        <dbReference type="EMBL" id="KII83767.1"/>
    </source>
</evidence>
<evidence type="ECO:0000313" key="4">
    <source>
        <dbReference type="Proteomes" id="UP000053263"/>
    </source>
</evidence>
<dbReference type="EMBL" id="KN832574">
    <property type="protein sequence ID" value="KII83767.1"/>
    <property type="molecule type" value="Genomic_DNA"/>
</dbReference>
<sequence length="446" mass="46663">MYLCPASVPALETVRNEAVCFDRRQPENPTIYDIMESISSLVKAGMESLSLVVIPLSSYGYILISLIAHDSHTLFLFRFTMIFTRLSASLFLLLFVAGLALLTQASPVPNDRTDDLAGSSPLLPRLFKLGSPKSSPKTGKASPVSPPRTTTPAKTTPAVVKTTPVVVKTTAASVSSRLVTSVTSAKATTSTSSAAPNATSADSCSVSGRGLSGRALASHDGRAAASHDGRAAASHDGRAVASQCCQLQGCTNCASRSGCAFNKVTFTCENKNGGSQAQITDTGRCPQMDQMQGLFPAQNGGSRAGVIPAAISQTFDRIAPHIFQGEPNNPTSGRHTTAAWLAKNPNTLANDPGDPANPNTVLHITKFKNGVTGKTVWNSDSYDNTDIKNMCAVAIQLTGRNPQGSFSVQSPFGQPMCVKYNSAGTGSCFPLGIKSPRSTLGSPCTD</sequence>
<keyword evidence="2" id="KW-0812">Transmembrane</keyword>
<feature type="transmembrane region" description="Helical" evidence="2">
    <location>
        <begin position="49"/>
        <end position="68"/>
    </location>
</feature>
<name>A0A0C9SQH8_PLICR</name>
<dbReference type="Proteomes" id="UP000053263">
    <property type="component" value="Unassembled WGS sequence"/>
</dbReference>
<dbReference type="AlphaFoldDB" id="A0A0C9SQH8"/>
<organism evidence="3 4">
    <name type="scientific">Plicaturopsis crispa FD-325 SS-3</name>
    <dbReference type="NCBI Taxonomy" id="944288"/>
    <lineage>
        <taxon>Eukaryota</taxon>
        <taxon>Fungi</taxon>
        <taxon>Dikarya</taxon>
        <taxon>Basidiomycota</taxon>
        <taxon>Agaricomycotina</taxon>
        <taxon>Agaricomycetes</taxon>
        <taxon>Agaricomycetidae</taxon>
        <taxon>Amylocorticiales</taxon>
        <taxon>Amylocorticiaceae</taxon>
        <taxon>Plicatura</taxon>
        <taxon>Plicaturopsis crispa</taxon>
    </lineage>
</organism>
<feature type="region of interest" description="Disordered" evidence="1">
    <location>
        <begin position="185"/>
        <end position="206"/>
    </location>
</feature>
<keyword evidence="2" id="KW-1133">Transmembrane helix</keyword>
<accession>A0A0C9SQH8</accession>
<keyword evidence="2" id="KW-0472">Membrane</keyword>